<name>A0A7D5M408_9ARCH</name>
<gene>
    <name evidence="2" type="ORF">C5F49_08215</name>
</gene>
<dbReference type="KEGG" id="nox:C5F49_08215"/>
<dbReference type="GeneID" id="56061971"/>
<feature type="coiled-coil region" evidence="1">
    <location>
        <begin position="31"/>
        <end position="65"/>
    </location>
</feature>
<evidence type="ECO:0000256" key="1">
    <source>
        <dbReference type="SAM" id="Coils"/>
    </source>
</evidence>
<proteinExistence type="predicted"/>
<keyword evidence="3" id="KW-1185">Reference proteome</keyword>
<organism evidence="2 3">
    <name type="scientific">Nitrosopumilus oxyclinae</name>
    <dbReference type="NCBI Taxonomy" id="1959104"/>
    <lineage>
        <taxon>Archaea</taxon>
        <taxon>Nitrososphaerota</taxon>
        <taxon>Nitrososphaeria</taxon>
        <taxon>Nitrosopumilales</taxon>
        <taxon>Nitrosopumilaceae</taxon>
        <taxon>Nitrosopumilus</taxon>
    </lineage>
</organism>
<keyword evidence="1" id="KW-0175">Coiled coil</keyword>
<sequence length="69" mass="7987">MNDQEKGEQFLKLIDDQNNIQWKIVAKLTSLISSEWNSEELKNDLKNLVENHSEITKELNSLDDEGSIL</sequence>
<dbReference type="RefSeq" id="WP_179362549.1">
    <property type="nucleotide sequence ID" value="NZ_CP026994.1"/>
</dbReference>
<evidence type="ECO:0000313" key="3">
    <source>
        <dbReference type="Proteomes" id="UP000509441"/>
    </source>
</evidence>
<dbReference type="OrthoDB" id="4903at2157"/>
<accession>A0A7D5M408</accession>
<reference evidence="2 3" key="1">
    <citation type="submission" date="2018-02" db="EMBL/GenBank/DDBJ databases">
        <title>Complete genome of Nitrosopumilus oxyclinae HCE1.</title>
        <authorList>
            <person name="Qin W."/>
            <person name="Zheng Y."/>
            <person name="Stahl D.A."/>
        </authorList>
    </citation>
    <scope>NUCLEOTIDE SEQUENCE [LARGE SCALE GENOMIC DNA]</scope>
    <source>
        <strain evidence="2 3">HCE1</strain>
    </source>
</reference>
<protein>
    <submittedName>
        <fullName evidence="2">Uncharacterized protein</fullName>
    </submittedName>
</protein>
<dbReference type="AlphaFoldDB" id="A0A7D5M408"/>
<dbReference type="EMBL" id="CP026994">
    <property type="protein sequence ID" value="QLH05631.1"/>
    <property type="molecule type" value="Genomic_DNA"/>
</dbReference>
<evidence type="ECO:0000313" key="2">
    <source>
        <dbReference type="EMBL" id="QLH05631.1"/>
    </source>
</evidence>
<dbReference type="Proteomes" id="UP000509441">
    <property type="component" value="Chromosome"/>
</dbReference>